<keyword evidence="2" id="KW-0285">Flavoprotein</keyword>
<dbReference type="InterPro" id="IPR052174">
    <property type="entry name" value="Flavoredoxin"/>
</dbReference>
<dbReference type="Proteomes" id="UP000494120">
    <property type="component" value="Unassembled WGS sequence"/>
</dbReference>
<reference evidence="6 9" key="1">
    <citation type="submission" date="2020-04" db="EMBL/GenBank/DDBJ databases">
        <authorList>
            <person name="Depoorter E."/>
        </authorList>
    </citation>
    <scope>NUCLEOTIDE SEQUENCE [LARGE SCALE GENOMIC DNA]</scope>
    <source>
        <strain evidence="6 9">BCC0217</strain>
        <strain evidence="7 8">R-17378</strain>
    </source>
</reference>
<dbReference type="GO" id="GO:0010181">
    <property type="term" value="F:FMN binding"/>
    <property type="evidence" value="ECO:0007669"/>
    <property type="project" value="InterPro"/>
</dbReference>
<evidence type="ECO:0000313" key="9">
    <source>
        <dbReference type="Proteomes" id="UP000494301"/>
    </source>
</evidence>
<evidence type="ECO:0000313" key="6">
    <source>
        <dbReference type="EMBL" id="CAB3960274.1"/>
    </source>
</evidence>
<name>A0A6J5IJ05_9BURK</name>
<proteinExistence type="inferred from homology"/>
<feature type="region of interest" description="Disordered" evidence="4">
    <location>
        <begin position="226"/>
        <end position="247"/>
    </location>
</feature>
<evidence type="ECO:0000256" key="1">
    <source>
        <dbReference type="ARBA" id="ARBA00001917"/>
    </source>
</evidence>
<dbReference type="SMART" id="SM00903">
    <property type="entry name" value="Flavin_Reduct"/>
    <property type="match status" value="1"/>
</dbReference>
<keyword evidence="8" id="KW-1185">Reference proteome</keyword>
<gene>
    <name evidence="7" type="ORF">BLA17378_01879</name>
    <name evidence="6" type="ORF">BLA3211_00012</name>
</gene>
<dbReference type="EMBL" id="CABWIL020000001">
    <property type="protein sequence ID" value="CAB3960274.1"/>
    <property type="molecule type" value="Genomic_DNA"/>
</dbReference>
<dbReference type="AlphaFoldDB" id="A0A6J5IJ05"/>
<dbReference type="InterPro" id="IPR002563">
    <property type="entry name" value="Flavin_Rdtase-like_dom"/>
</dbReference>
<dbReference type="Proteomes" id="UP000494301">
    <property type="component" value="Unassembled WGS sequence"/>
</dbReference>
<evidence type="ECO:0000313" key="8">
    <source>
        <dbReference type="Proteomes" id="UP000494120"/>
    </source>
</evidence>
<feature type="compositionally biased region" description="Basic and acidic residues" evidence="4">
    <location>
        <begin position="226"/>
        <end position="235"/>
    </location>
</feature>
<accession>A0A6J5IJ05</accession>
<evidence type="ECO:0000259" key="5">
    <source>
        <dbReference type="SMART" id="SM00903"/>
    </source>
</evidence>
<dbReference type="PANTHER" id="PTHR43567:SF1">
    <property type="entry name" value="FLAVOREDOXIN"/>
    <property type="match status" value="1"/>
</dbReference>
<dbReference type="SUPFAM" id="SSF50475">
    <property type="entry name" value="FMN-binding split barrel"/>
    <property type="match status" value="1"/>
</dbReference>
<evidence type="ECO:0000256" key="4">
    <source>
        <dbReference type="SAM" id="MobiDB-lite"/>
    </source>
</evidence>
<dbReference type="GO" id="GO:0016646">
    <property type="term" value="F:oxidoreductase activity, acting on the CH-NH group of donors, NAD or NADP as acceptor"/>
    <property type="evidence" value="ECO:0007669"/>
    <property type="project" value="UniProtKB-ARBA"/>
</dbReference>
<evidence type="ECO:0000256" key="3">
    <source>
        <dbReference type="ARBA" id="ARBA00038054"/>
    </source>
</evidence>
<comment type="cofactor">
    <cofactor evidence="1">
        <name>FMN</name>
        <dbReference type="ChEBI" id="CHEBI:58210"/>
    </cofactor>
</comment>
<evidence type="ECO:0000256" key="2">
    <source>
        <dbReference type="ARBA" id="ARBA00022630"/>
    </source>
</evidence>
<dbReference type="EMBL" id="CABVQG010000005">
    <property type="protein sequence ID" value="VWC58146.1"/>
    <property type="molecule type" value="Genomic_DNA"/>
</dbReference>
<organism evidence="6 9">
    <name type="scientific">Burkholderia aenigmatica</name>
    <dbReference type="NCBI Taxonomy" id="2015348"/>
    <lineage>
        <taxon>Bacteria</taxon>
        <taxon>Pseudomonadati</taxon>
        <taxon>Pseudomonadota</taxon>
        <taxon>Betaproteobacteria</taxon>
        <taxon>Burkholderiales</taxon>
        <taxon>Burkholderiaceae</taxon>
        <taxon>Burkholderia</taxon>
        <taxon>Burkholderia cepacia complex</taxon>
    </lineage>
</organism>
<dbReference type="Pfam" id="PF01613">
    <property type="entry name" value="Flavin_Reduct"/>
    <property type="match status" value="1"/>
</dbReference>
<evidence type="ECO:0000313" key="7">
    <source>
        <dbReference type="EMBL" id="VWC58146.1"/>
    </source>
</evidence>
<dbReference type="InterPro" id="IPR012349">
    <property type="entry name" value="Split_barrel_FMN-bd"/>
</dbReference>
<comment type="similarity">
    <text evidence="3">Belongs to the flavoredoxin family.</text>
</comment>
<protein>
    <submittedName>
        <fullName evidence="6">Flavin reductase</fullName>
    </submittedName>
</protein>
<feature type="domain" description="Flavin reductase like" evidence="5">
    <location>
        <begin position="23"/>
        <end position="188"/>
    </location>
</feature>
<dbReference type="PANTHER" id="PTHR43567">
    <property type="entry name" value="FLAVOREDOXIN-RELATED-RELATED"/>
    <property type="match status" value="1"/>
</dbReference>
<dbReference type="Gene3D" id="2.30.110.10">
    <property type="entry name" value="Electron Transport, Fmn-binding Protein, Chain A"/>
    <property type="match status" value="1"/>
</dbReference>
<sequence>MRTDPSTKAPIMNAPHCVTEPNILYFGTPVVLVSTLNEDGTANLAPISSAFWLGWRGVIGIGAGSQTTRNLLRTGECVLNLPSSAQAHAVDRIARTTGTYPVPERKLTRGYVYEPDKFGTAGLTEVASQTVAPPRALECPVHMEAVVAATHGIGEEAPDVRGLIRVFEVRIQRVHVHPDLLMDGEPDRIDPDKWSPLIMSFQKFYGLAPHQVHASRLAEIPERAYRSPDIERSRDAGVPAGAQRPIG</sequence>